<organism evidence="22 23">
    <name type="scientific">Amphiprion ocellaris</name>
    <name type="common">Clown anemonefish</name>
    <dbReference type="NCBI Taxonomy" id="80972"/>
    <lineage>
        <taxon>Eukaryota</taxon>
        <taxon>Metazoa</taxon>
        <taxon>Chordata</taxon>
        <taxon>Craniata</taxon>
        <taxon>Vertebrata</taxon>
        <taxon>Euteleostomi</taxon>
        <taxon>Actinopterygii</taxon>
        <taxon>Neopterygii</taxon>
        <taxon>Teleostei</taxon>
        <taxon>Neoteleostei</taxon>
        <taxon>Acanthomorphata</taxon>
        <taxon>Ovalentaria</taxon>
        <taxon>Pomacentridae</taxon>
        <taxon>Amphiprion</taxon>
    </lineage>
</organism>
<evidence type="ECO:0000256" key="2">
    <source>
        <dbReference type="ARBA" id="ARBA00010097"/>
    </source>
</evidence>
<reference evidence="22 23" key="1">
    <citation type="submission" date="2022-01" db="EMBL/GenBank/DDBJ databases">
        <title>A chromosome-scale genome assembly of the false clownfish, Amphiprion ocellaris.</title>
        <authorList>
            <person name="Ryu T."/>
        </authorList>
    </citation>
    <scope>NUCLEOTIDE SEQUENCE [LARGE SCALE GENOMIC DNA]</scope>
</reference>
<dbReference type="GO" id="GO:0032991">
    <property type="term" value="C:protein-containing complex"/>
    <property type="evidence" value="ECO:0007669"/>
    <property type="project" value="UniProtKB-ARBA"/>
</dbReference>
<dbReference type="PANTHER" id="PTHR13992:SF21">
    <property type="entry name" value="NUCLEAR RECEPTOR COREPRESSOR 2"/>
    <property type="match status" value="1"/>
</dbReference>
<dbReference type="GO" id="GO:0003677">
    <property type="term" value="F:DNA binding"/>
    <property type="evidence" value="ECO:0007669"/>
    <property type="project" value="UniProtKB-KW"/>
</dbReference>
<feature type="compositionally biased region" description="Polar residues" evidence="18">
    <location>
        <begin position="1963"/>
        <end position="1978"/>
    </location>
</feature>
<feature type="compositionally biased region" description="Polar residues" evidence="18">
    <location>
        <begin position="1602"/>
        <end position="1620"/>
    </location>
</feature>
<evidence type="ECO:0000256" key="4">
    <source>
        <dbReference type="ARBA" id="ARBA00022491"/>
    </source>
</evidence>
<feature type="domain" description="HTH myb-type" evidence="21">
    <location>
        <begin position="514"/>
        <end position="561"/>
    </location>
</feature>
<feature type="compositionally biased region" description="Gly residues" evidence="18">
    <location>
        <begin position="2117"/>
        <end position="2129"/>
    </location>
</feature>
<feature type="compositionally biased region" description="Low complexity" evidence="18">
    <location>
        <begin position="1621"/>
        <end position="1635"/>
    </location>
</feature>
<dbReference type="Gene3D" id="1.10.10.60">
    <property type="entry name" value="Homeodomain-like"/>
    <property type="match status" value="1"/>
</dbReference>
<evidence type="ECO:0000256" key="15">
    <source>
        <dbReference type="ARBA" id="ARBA00075960"/>
    </source>
</evidence>
<dbReference type="InterPro" id="IPR017930">
    <property type="entry name" value="Myb_dom"/>
</dbReference>
<dbReference type="FunFam" id="1.20.58.1880:FF:000002">
    <property type="entry name" value="nuclear receptor corepressor 2 isoform X1"/>
    <property type="match status" value="1"/>
</dbReference>
<feature type="compositionally biased region" description="Low complexity" evidence="18">
    <location>
        <begin position="1564"/>
        <end position="1601"/>
    </location>
</feature>
<feature type="domain" description="SANT" evidence="20">
    <location>
        <begin position="510"/>
        <end position="561"/>
    </location>
</feature>
<feature type="compositionally biased region" description="Basic and acidic residues" evidence="18">
    <location>
        <begin position="421"/>
        <end position="439"/>
    </location>
</feature>
<feature type="region of interest" description="Disordered" evidence="18">
    <location>
        <begin position="1014"/>
        <end position="1060"/>
    </location>
</feature>
<evidence type="ECO:0000256" key="7">
    <source>
        <dbReference type="ARBA" id="ARBA00022990"/>
    </source>
</evidence>
<evidence type="ECO:0000259" key="21">
    <source>
        <dbReference type="PROSITE" id="PS51294"/>
    </source>
</evidence>
<evidence type="ECO:0000256" key="14">
    <source>
        <dbReference type="ARBA" id="ARBA00070044"/>
    </source>
</evidence>
<feature type="compositionally biased region" description="Polar residues" evidence="18">
    <location>
        <begin position="2029"/>
        <end position="2039"/>
    </location>
</feature>
<evidence type="ECO:0000256" key="5">
    <source>
        <dbReference type="ARBA" id="ARBA00022553"/>
    </source>
</evidence>
<dbReference type="GO" id="GO:0000785">
    <property type="term" value="C:chromatin"/>
    <property type="evidence" value="ECO:0007669"/>
    <property type="project" value="TreeGrafter"/>
</dbReference>
<evidence type="ECO:0000313" key="22">
    <source>
        <dbReference type="Ensembl" id="ENSAOCP00000023820.2"/>
    </source>
</evidence>
<evidence type="ECO:0000256" key="17">
    <source>
        <dbReference type="ARBA" id="ARBA00079100"/>
    </source>
</evidence>
<dbReference type="Proteomes" id="UP001501940">
    <property type="component" value="Chromosome 6"/>
</dbReference>
<dbReference type="GO" id="GO:0016604">
    <property type="term" value="C:nuclear body"/>
    <property type="evidence" value="ECO:0007669"/>
    <property type="project" value="UniProtKB-ARBA"/>
</dbReference>
<feature type="compositionally biased region" description="Polar residues" evidence="18">
    <location>
        <begin position="623"/>
        <end position="635"/>
    </location>
</feature>
<dbReference type="Ensembl" id="ENSAOCT00000004410.2">
    <property type="protein sequence ID" value="ENSAOCP00000023820.2"/>
    <property type="gene ID" value="ENSAOCG00000010409.2"/>
</dbReference>
<evidence type="ECO:0000256" key="18">
    <source>
        <dbReference type="SAM" id="MobiDB-lite"/>
    </source>
</evidence>
<feature type="compositionally biased region" description="Low complexity" evidence="18">
    <location>
        <begin position="841"/>
        <end position="855"/>
    </location>
</feature>
<feature type="region of interest" description="Disordered" evidence="18">
    <location>
        <begin position="38"/>
        <end position="64"/>
    </location>
</feature>
<reference evidence="22" key="2">
    <citation type="submission" date="2025-08" db="UniProtKB">
        <authorList>
            <consortium name="Ensembl"/>
        </authorList>
    </citation>
    <scope>IDENTIFICATION</scope>
</reference>
<dbReference type="InterPro" id="IPR051571">
    <property type="entry name" value="N-CoR_corepressor"/>
</dbReference>
<accession>A0A3Q1CAN0</accession>
<keyword evidence="5" id="KW-0597">Phosphoprotein</keyword>
<feature type="compositionally biased region" description="Polar residues" evidence="18">
    <location>
        <begin position="486"/>
        <end position="500"/>
    </location>
</feature>
<comment type="similarity">
    <text evidence="2">Belongs to the N-CoR nuclear receptor corepressors family.</text>
</comment>
<dbReference type="CDD" id="cd00167">
    <property type="entry name" value="SANT"/>
    <property type="match status" value="1"/>
</dbReference>
<keyword evidence="4" id="KW-0678">Repressor</keyword>
<comment type="function">
    <text evidence="13">Transcriptional corepressor that mediates the transcriptional repression activity of some nuclear receptors by promoting chromatin condensation, thus preventing access of the basal transcription. Acts by recruiting chromatin modifiers, such as histone deacetylases HDAC1, HDAC2 and HDAC3. Required to activate the histone deacetylase activity of HDAC3. Involved in the regulation BCL6-dependent of the germinal center (GC) reactions, mainly through the control of the GC B-cells proliferation and survival. Recruited by ZBTB7A to the androgen response elements/ARE on target genes, negatively regulates androgen receptor signaling and androgen-induced cell proliferation.</text>
</comment>
<feature type="region of interest" description="Disordered" evidence="18">
    <location>
        <begin position="1494"/>
        <end position="1515"/>
    </location>
</feature>
<feature type="compositionally biased region" description="Basic and acidic residues" evidence="18">
    <location>
        <begin position="670"/>
        <end position="697"/>
    </location>
</feature>
<keyword evidence="11" id="KW-0804">Transcription</keyword>
<evidence type="ECO:0000259" key="20">
    <source>
        <dbReference type="PROSITE" id="PS51293"/>
    </source>
</evidence>
<feature type="compositionally biased region" description="Basic and acidic residues" evidence="18">
    <location>
        <begin position="565"/>
        <end position="577"/>
    </location>
</feature>
<feature type="compositionally biased region" description="Polar residues" evidence="18">
    <location>
        <begin position="1015"/>
        <end position="1037"/>
    </location>
</feature>
<feature type="compositionally biased region" description="Basic and acidic residues" evidence="18">
    <location>
        <begin position="708"/>
        <end position="742"/>
    </location>
</feature>
<evidence type="ECO:0000256" key="11">
    <source>
        <dbReference type="ARBA" id="ARBA00023163"/>
    </source>
</evidence>
<keyword evidence="12" id="KW-0539">Nucleus</keyword>
<feature type="region of interest" description="Disordered" evidence="18">
    <location>
        <begin position="404"/>
        <end position="503"/>
    </location>
</feature>
<feature type="region of interest" description="Disordered" evidence="18">
    <location>
        <begin position="1805"/>
        <end position="1927"/>
    </location>
</feature>
<reference evidence="22" key="3">
    <citation type="submission" date="2025-09" db="UniProtKB">
        <authorList>
            <consortium name="Ensembl"/>
        </authorList>
    </citation>
    <scope>IDENTIFICATION</scope>
</reference>
<evidence type="ECO:0000256" key="13">
    <source>
        <dbReference type="ARBA" id="ARBA00059816"/>
    </source>
</evidence>
<dbReference type="SUPFAM" id="SSF46689">
    <property type="entry name" value="Homeodomain-like"/>
    <property type="match status" value="2"/>
</dbReference>
<feature type="compositionally biased region" description="Basic and acidic residues" evidence="18">
    <location>
        <begin position="1351"/>
        <end position="1369"/>
    </location>
</feature>
<dbReference type="Gene3D" id="1.20.58.1880">
    <property type="match status" value="1"/>
</dbReference>
<dbReference type="GO" id="GO:0000122">
    <property type="term" value="P:negative regulation of transcription by RNA polymerase II"/>
    <property type="evidence" value="ECO:0007669"/>
    <property type="project" value="TreeGrafter"/>
</dbReference>
<evidence type="ECO:0000256" key="16">
    <source>
        <dbReference type="ARBA" id="ARBA00077861"/>
    </source>
</evidence>
<feature type="region of interest" description="Disordered" evidence="18">
    <location>
        <begin position="124"/>
        <end position="149"/>
    </location>
</feature>
<feature type="domain" description="SANT" evidence="20">
    <location>
        <begin position="342"/>
        <end position="393"/>
    </location>
</feature>
<dbReference type="InterPro" id="IPR031557">
    <property type="entry name" value="N-CoR_GPS2_interact"/>
</dbReference>
<evidence type="ECO:0000256" key="10">
    <source>
        <dbReference type="ARBA" id="ARBA00023125"/>
    </source>
</evidence>
<feature type="compositionally biased region" description="Polar residues" evidence="18">
    <location>
        <begin position="1297"/>
        <end position="1314"/>
    </location>
</feature>
<keyword evidence="3" id="KW-0488">Methylation</keyword>
<feature type="region of interest" description="Disordered" evidence="18">
    <location>
        <begin position="1947"/>
        <end position="1984"/>
    </location>
</feature>
<gene>
    <name evidence="22" type="primary">NCOR2</name>
</gene>
<dbReference type="Pfam" id="PF00249">
    <property type="entry name" value="Myb_DNA-binding"/>
    <property type="match status" value="2"/>
</dbReference>
<evidence type="ECO:0000259" key="19">
    <source>
        <dbReference type="PROSITE" id="PS50090"/>
    </source>
</evidence>
<feature type="region of interest" description="Disordered" evidence="18">
    <location>
        <begin position="1187"/>
        <end position="1236"/>
    </location>
</feature>
<feature type="compositionally biased region" description="Polar residues" evidence="18">
    <location>
        <begin position="2009"/>
        <end position="2018"/>
    </location>
</feature>
<feature type="compositionally biased region" description="Basic and acidic residues" evidence="18">
    <location>
        <begin position="636"/>
        <end position="648"/>
    </location>
</feature>
<dbReference type="GO" id="GO:0003714">
    <property type="term" value="F:transcription corepressor activity"/>
    <property type="evidence" value="ECO:0007669"/>
    <property type="project" value="UniProtKB-ARBA"/>
</dbReference>
<protein>
    <recommendedName>
        <fullName evidence="14">Nuclear receptor corepressor 2</fullName>
    </recommendedName>
    <alternativeName>
        <fullName evidence="16">Silencing mediator of retinoic acid and thyroid hormone receptor</fullName>
    </alternativeName>
    <alternativeName>
        <fullName evidence="17">T3 receptor-associating factor</fullName>
    </alternativeName>
    <alternativeName>
        <fullName evidence="15">Thyroid-, retinoic-acid-receptor-associated corepressor</fullName>
    </alternativeName>
</protein>
<evidence type="ECO:0000313" key="23">
    <source>
        <dbReference type="Proteomes" id="UP001501940"/>
    </source>
</evidence>
<dbReference type="PROSITE" id="PS51294">
    <property type="entry name" value="HTH_MYB"/>
    <property type="match status" value="1"/>
</dbReference>
<dbReference type="InterPro" id="IPR001005">
    <property type="entry name" value="SANT/Myb"/>
</dbReference>
<evidence type="ECO:0000256" key="3">
    <source>
        <dbReference type="ARBA" id="ARBA00022481"/>
    </source>
</evidence>
<keyword evidence="9" id="KW-0175">Coiled coil</keyword>
<keyword evidence="23" id="KW-1185">Reference proteome</keyword>
<keyword evidence="6" id="KW-0677">Repeat</keyword>
<feature type="region of interest" description="Disordered" evidence="18">
    <location>
        <begin position="1286"/>
        <end position="1388"/>
    </location>
</feature>
<keyword evidence="10" id="KW-0238">DNA-binding</keyword>
<dbReference type="Gene3D" id="1.20.5.430">
    <property type="match status" value="1"/>
</dbReference>
<feature type="compositionally biased region" description="Low complexity" evidence="18">
    <location>
        <begin position="1693"/>
        <end position="1719"/>
    </location>
</feature>
<keyword evidence="8" id="KW-0805">Transcription regulation</keyword>
<feature type="compositionally biased region" description="Basic and acidic residues" evidence="18">
    <location>
        <begin position="1999"/>
        <end position="2008"/>
    </location>
</feature>
<dbReference type="FunFam" id="1.10.10.60:FF:000026">
    <property type="entry name" value="Nuclear receptor corepressor 2 isoform 1"/>
    <property type="match status" value="1"/>
</dbReference>
<dbReference type="FunFam" id="1.20.5.430:FF:000001">
    <property type="entry name" value="Nuclear receptor corepressor 2 isoform 1"/>
    <property type="match status" value="1"/>
</dbReference>
<dbReference type="GeneTree" id="ENSGT00940000159022"/>
<proteinExistence type="inferred from homology"/>
<evidence type="ECO:0000256" key="6">
    <source>
        <dbReference type="ARBA" id="ARBA00022737"/>
    </source>
</evidence>
<feature type="domain" description="Myb-like" evidence="19">
    <location>
        <begin position="513"/>
        <end position="557"/>
    </location>
</feature>
<feature type="region of interest" description="Disordered" evidence="18">
    <location>
        <begin position="834"/>
        <end position="918"/>
    </location>
</feature>
<dbReference type="SMART" id="SM00717">
    <property type="entry name" value="SANT"/>
    <property type="match status" value="2"/>
</dbReference>
<dbReference type="PROSITE" id="PS50090">
    <property type="entry name" value="MYB_LIKE"/>
    <property type="match status" value="1"/>
</dbReference>
<dbReference type="PROSITE" id="PS51293">
    <property type="entry name" value="SANT"/>
    <property type="match status" value="2"/>
</dbReference>
<evidence type="ECO:0000256" key="8">
    <source>
        <dbReference type="ARBA" id="ARBA00023015"/>
    </source>
</evidence>
<feature type="region of interest" description="Disordered" evidence="18">
    <location>
        <begin position="565"/>
        <end position="794"/>
    </location>
</feature>
<feature type="compositionally biased region" description="Low complexity" evidence="18">
    <location>
        <begin position="869"/>
        <end position="880"/>
    </location>
</feature>
<feature type="compositionally biased region" description="Basic and acidic residues" evidence="18">
    <location>
        <begin position="1218"/>
        <end position="1235"/>
    </location>
</feature>
<dbReference type="InterPro" id="IPR017884">
    <property type="entry name" value="SANT_dom"/>
</dbReference>
<keyword evidence="7" id="KW-0007">Acetylation</keyword>
<feature type="compositionally biased region" description="Acidic residues" evidence="18">
    <location>
        <begin position="610"/>
        <end position="619"/>
    </location>
</feature>
<feature type="compositionally biased region" description="Low complexity" evidence="18">
    <location>
        <begin position="408"/>
        <end position="420"/>
    </location>
</feature>
<dbReference type="Pfam" id="PF15784">
    <property type="entry name" value="GPS2_interact"/>
    <property type="match status" value="1"/>
</dbReference>
<dbReference type="PANTHER" id="PTHR13992">
    <property type="entry name" value="NUCLEAR RECEPTOR CO-REPRESSOR RELATED NCOR"/>
    <property type="match status" value="1"/>
</dbReference>
<evidence type="ECO:0000256" key="12">
    <source>
        <dbReference type="ARBA" id="ARBA00023242"/>
    </source>
</evidence>
<evidence type="ECO:0000256" key="9">
    <source>
        <dbReference type="ARBA" id="ARBA00023054"/>
    </source>
</evidence>
<evidence type="ECO:0000256" key="1">
    <source>
        <dbReference type="ARBA" id="ARBA00004123"/>
    </source>
</evidence>
<comment type="subcellular location">
    <subcellularLocation>
        <location evidence="1">Nucleus</location>
    </subcellularLocation>
</comment>
<feature type="compositionally biased region" description="Polar residues" evidence="18">
    <location>
        <begin position="1378"/>
        <end position="1388"/>
    </location>
</feature>
<name>A0A3Q1CAN0_AMPOC</name>
<feature type="region of interest" description="Disordered" evidence="18">
    <location>
        <begin position="1997"/>
        <end position="2152"/>
    </location>
</feature>
<feature type="region of interest" description="Disordered" evidence="18">
    <location>
        <begin position="1560"/>
        <end position="1793"/>
    </location>
</feature>
<sequence>IDYWGQEQHIRYEHIYLPEPASQSEVEYAEIKRPRLEMGSESLMRPSPHRPQLPLGGADDMTKERGSAMGKLEPISPVSPVHMDPDLDLVPARFSKEELIQNMDRVDREITMVEQQICKLRKKQQQLEEEAAKPHEPEQPISPPPSEAKHRSLVQIIYDENRVSRKHTTPLYNQPSDTKQYHENIKINQAMRKKLILYFKRRNHARKQWEQKFCQRYDQLMEAWEKKVERIENNPRRRAKESKVREYYEKQFPEIRKQRELQERMQSRVGQRGGGLTSSAARSEHEVSEIIDGISEHENTEKQMRQLAVIPPMLFDAEQQRIKFINMNGLMDDPMKVYKDRQVMNMWSEQEKDTFREKFIQHPKNFGLIASFLERKTVAECVLFYYLTKKNENYKNIVRRNYRRRGRSQQQQQQQQVNRSSQEDKEKEEKEKEGERDEEKNEAEDKEDGMKDDTSGEDAEDKEPAVAFKGRRTANSQGRRKGRITRSMTSEVEETTTPPLNSELAILEMNESSRWTEEEMETAKKGLLQYGRNWSAIAKMVGSKTVSQCKNFYFNYKKRQKLDEILQQHKMKSEKERKARRRGKALQNEEASAPYAAEEEEMEGSGASCNEEEAPDDGEGGANNSSDTESLPSPHSSEDSKAKEEGSSRSKGSSNSGDKEEAQSDMGQAGDEKPQVKEDADSAIKQEIKTETGEPNKEQLQPTPPSDATDKKPPTAEAEEVKSSTKSSKKDHASKTGSHGDSDSSATCSADEVEETDNTDKNRMTSPRPSLLNYTHDGVTSSPLQKPMDLKQLKQRAAAIPPIVSYYQRSGGGKAVLPPHALALYQQQITMAHGESSQEVKQQQQLSGQPGKQQPYTPQSDRDREALHSSSPRVRPRSPSTTFSPHGDAKKQALGPDDLRTSNLGRPVLSPYPMSPRDMAKISHDQHLLHFNCHPSLSSLPQDSSRLAAVRPLTMPEPPPLISSNKPGGSITQGTPVQLHSPAHGLDHGKMPPTQMGLPWMDQRKVGTFPVVKQEQLSPHSSSSQADNLSTQGVSHETTGRGGSVQGGSITKGIPGTRMHPDSSISYRGGSITQGTPADVLYKGTIARLITEESASRAERERDEALSKGHVLYEGISGHILTYDRDPTSQDLSTIFNSGLIVRAMPHDRDSPHHTSYKDAHHIRGSISQGIPRHLDPQDGYLRREAKQMKREGSPTRGSGSLSDPMKGREAIVPTVKEAGRSIHLIPREELRQPAKDGIIAQGTPMKQEAPGSGKRHDVRSIIASSPRSYHNAPSHLEMRAERGRYEEAPKGRPSAVVSTASSIARSSPLTLGSEQGGKAHHSPVGYDDKGALRTPYPGPSHRGSPLSREASQRQHEGSSKNPTQERKATPTPREMSATKSPLSGVTDQTYERLLQGLGATDVYRQIPLAFDPAALPRGIPIEPAYYLPRHLAPNPAYPHPYPYLIRGFPDTAALENRQTLFNDYITSQQMHQWPAAAAMAAQRSDLLRGLPSRDQPLPLPYSAAPRGTAGSPMDRITYIPGTSTTFPGRPYTTSPISPGTILWLLTHEQNARHILLFRGQGTGTRQGARQGAGAREGASSSSSVRPSSQPYSHQHSPVSPRTQENVQQRPSVLHNTGGKSISVNEHSSSSVLRSMPSGPSRYQGYPSHLQRTGVPPEAYPPAMDSSVAKEQGREGGKSRGGLPKHVQDQHGPSSKSDPKLSSPSPGGIYPGSYPSASGRPQHLLPPQPDNPPGRGESGTPSREKTQNKPMSIQEQELRALAQPHGLYRPPSEERLSPGQQPPSPCVKGSQRVVTLAQHISEVITKDYTRQSQQQQQSYHGSPVLDLTRPPSASQPPPSSQESAQGSRYQEGLGGERNRDRSPPQPKTSPVSVSNDGIEPVSPAGAGSEPEGLGGASYPSDQGEQGMGSRSPPNTSQPPAFFSKLTESTSAIVKSKKQEMIKKMTVVGNDNSGQPGTEIFNMPASTTAGPVSVRSHSVQEAPGNSIGLEAIIRKALMGKYDDQPEERSPSNAANQMGSGVSADGRAEDSFSQGASSGRSNGRKAKSPGPGLSGGERPSSVSSVHSEGDCNRRTPLTNRVWEDRPSSAGSTPTPFPCNPLIMRFPSGTMSAHSPSSGQQGGQGPGSGPGQGRSWEEEPKPLLMSQYETLSDSE</sequence>
<dbReference type="InterPro" id="IPR009057">
    <property type="entry name" value="Homeodomain-like_sf"/>
</dbReference>